<dbReference type="GO" id="GO:0005829">
    <property type="term" value="C:cytosol"/>
    <property type="evidence" value="ECO:0007669"/>
    <property type="project" value="GOC"/>
</dbReference>
<evidence type="ECO:0000259" key="1">
    <source>
        <dbReference type="Pfam" id="PF23036"/>
    </source>
</evidence>
<dbReference type="Pfam" id="PF23036">
    <property type="entry name" value="TRAPPC10_1st"/>
    <property type="match status" value="1"/>
</dbReference>
<dbReference type="InterPro" id="IPR056913">
    <property type="entry name" value="TRAPPC10/Trs130_N"/>
</dbReference>
<dbReference type="Proteomes" id="UP000694565">
    <property type="component" value="Unplaced"/>
</dbReference>
<dbReference type="InterPro" id="IPR045126">
    <property type="entry name" value="TRAPPC10/Trs130"/>
</dbReference>
<protein>
    <submittedName>
        <fullName evidence="2">Trafficking protein particle complex subunit 10</fullName>
    </submittedName>
</protein>
<feature type="domain" description="TRAPPC10/Trs130 N-terminal" evidence="1">
    <location>
        <begin position="14"/>
        <end position="93"/>
    </location>
</feature>
<dbReference type="PANTHER" id="PTHR13251">
    <property type="entry name" value="EPILEPSY HOLOPROSENCEPHALY CANDIDATE 1/TMEM1"/>
    <property type="match status" value="1"/>
</dbReference>
<dbReference type="PANTHER" id="PTHR13251:SF3">
    <property type="entry name" value="TRAFFICKING PROTEIN PARTICLE COMPLEX SUBUNIT 10"/>
    <property type="match status" value="1"/>
</dbReference>
<dbReference type="Ensembl" id="ENSCLMT00005019414.1">
    <property type="protein sequence ID" value="ENSCLMP00005018401.1"/>
    <property type="gene ID" value="ENSCLMG00005009323.1"/>
</dbReference>
<accession>A0A8C2Z405</accession>
<organism evidence="2 3">
    <name type="scientific">Cyclopterus lumpus</name>
    <name type="common">Lumpsucker</name>
    <dbReference type="NCBI Taxonomy" id="8103"/>
    <lineage>
        <taxon>Eukaryota</taxon>
        <taxon>Metazoa</taxon>
        <taxon>Chordata</taxon>
        <taxon>Craniata</taxon>
        <taxon>Vertebrata</taxon>
        <taxon>Euteleostomi</taxon>
        <taxon>Actinopterygii</taxon>
        <taxon>Neopterygii</taxon>
        <taxon>Teleostei</taxon>
        <taxon>Neoteleostei</taxon>
        <taxon>Acanthomorphata</taxon>
        <taxon>Eupercaria</taxon>
        <taxon>Perciformes</taxon>
        <taxon>Cottioidei</taxon>
        <taxon>Cottales</taxon>
        <taxon>Cyclopteridae</taxon>
        <taxon>Cyclopterus</taxon>
    </lineage>
</organism>
<dbReference type="GO" id="GO:0034498">
    <property type="term" value="P:early endosome to Golgi transport"/>
    <property type="evidence" value="ECO:0007669"/>
    <property type="project" value="TreeGrafter"/>
</dbReference>
<proteinExistence type="predicted"/>
<dbReference type="GeneTree" id="ENSGT00390000003873"/>
<dbReference type="AlphaFoldDB" id="A0A8C2Z405"/>
<sequence length="160" mass="18574">MECQEEKPIIYTMENKPIVTCAGDQGLFTSLYTSLAQQLPREPMEWRRTYGRAPKMIHLEANFVQFKEELLPKEGNKALLTFPFLHIYWTDCCVSSLKHTHTHTHTHTPLAQQSRSSSRSVIYLTCLGKNNYYVVQYQTDTSWGLVLKFPSDKHPVPVRQ</sequence>
<evidence type="ECO:0000313" key="3">
    <source>
        <dbReference type="Proteomes" id="UP000694565"/>
    </source>
</evidence>
<dbReference type="GO" id="GO:0006891">
    <property type="term" value="P:intra-Golgi vesicle-mediated transport"/>
    <property type="evidence" value="ECO:0007669"/>
    <property type="project" value="TreeGrafter"/>
</dbReference>
<reference evidence="2" key="2">
    <citation type="submission" date="2025-09" db="UniProtKB">
        <authorList>
            <consortium name="Ensembl"/>
        </authorList>
    </citation>
    <scope>IDENTIFICATION</scope>
</reference>
<reference evidence="2" key="1">
    <citation type="submission" date="2025-08" db="UniProtKB">
        <authorList>
            <consortium name="Ensembl"/>
        </authorList>
    </citation>
    <scope>IDENTIFICATION</scope>
</reference>
<evidence type="ECO:0000313" key="2">
    <source>
        <dbReference type="Ensembl" id="ENSCLMP00005018401.1"/>
    </source>
</evidence>
<dbReference type="GO" id="GO:1990071">
    <property type="term" value="C:TRAPPII protein complex"/>
    <property type="evidence" value="ECO:0007669"/>
    <property type="project" value="InterPro"/>
</dbReference>
<keyword evidence="3" id="KW-1185">Reference proteome</keyword>
<name>A0A8C2Z405_CYCLU</name>